<dbReference type="EnsemblMetazoa" id="OVOC7858.1">
    <property type="protein sequence ID" value="OVOC7858.1"/>
    <property type="gene ID" value="WBGene00244667"/>
</dbReference>
<dbReference type="AlphaFoldDB" id="A0A8R1TYT7"/>
<evidence type="ECO:0000313" key="1">
    <source>
        <dbReference type="EnsemblMetazoa" id="OVOC7858.1"/>
    </source>
</evidence>
<name>A0A8R1TYT7_ONCVO</name>
<dbReference type="EMBL" id="CMVM020000234">
    <property type="status" value="NOT_ANNOTATED_CDS"/>
    <property type="molecule type" value="Genomic_DNA"/>
</dbReference>
<dbReference type="Proteomes" id="UP000024404">
    <property type="component" value="Unassembled WGS sequence"/>
</dbReference>
<evidence type="ECO:0000313" key="2">
    <source>
        <dbReference type="Proteomes" id="UP000024404"/>
    </source>
</evidence>
<accession>A0A8R1TYT7</accession>
<sequence>MIQYSLREFRLRPFGRIIDLFDSSSSTHTENIGLCLQIEPNTNNANVR</sequence>
<keyword evidence="2" id="KW-1185">Reference proteome</keyword>
<proteinExistence type="predicted"/>
<reference evidence="1" key="2">
    <citation type="submission" date="2022-06" db="UniProtKB">
        <authorList>
            <consortium name="EnsemblMetazoa"/>
        </authorList>
    </citation>
    <scope>IDENTIFICATION</scope>
</reference>
<reference evidence="2" key="1">
    <citation type="submission" date="2013-10" db="EMBL/GenBank/DDBJ databases">
        <title>Genome sequencing of Onchocerca volvulus.</title>
        <authorList>
            <person name="Cotton J."/>
            <person name="Tsai J."/>
            <person name="Stanley E."/>
            <person name="Tracey A."/>
            <person name="Holroyd N."/>
            <person name="Lustigman S."/>
            <person name="Berriman M."/>
        </authorList>
    </citation>
    <scope>NUCLEOTIDE SEQUENCE</scope>
</reference>
<protein>
    <submittedName>
        <fullName evidence="1">Uncharacterized protein</fullName>
    </submittedName>
</protein>
<organism evidence="1 2">
    <name type="scientific">Onchocerca volvulus</name>
    <dbReference type="NCBI Taxonomy" id="6282"/>
    <lineage>
        <taxon>Eukaryota</taxon>
        <taxon>Metazoa</taxon>
        <taxon>Ecdysozoa</taxon>
        <taxon>Nematoda</taxon>
        <taxon>Chromadorea</taxon>
        <taxon>Rhabditida</taxon>
        <taxon>Spirurina</taxon>
        <taxon>Spiruromorpha</taxon>
        <taxon>Filarioidea</taxon>
        <taxon>Onchocercidae</taxon>
        <taxon>Onchocerca</taxon>
    </lineage>
</organism>